<sequence>MVVIRLTESPNNDENGAWLWSPVAISDELAKEVEAKAGQVKYIISPNKIHHIFIKEWTEKYPNATVYASPGLEQRKVAEGITFNARFGKEEPEPPFANEIDTVIVSGSYAMDEVEFFHKATKTAIICDFIQRHPESEAMGWKGMLMKFDGLTGERGSTPREWRFSFWPFGKKELRKARDEIYAWKAEKLIIAHGECVESGAAQVIERSLSWI</sequence>
<dbReference type="EMBL" id="DS999415">
    <property type="protein sequence ID" value="EED87087.1"/>
    <property type="molecule type" value="Genomic_DNA"/>
</dbReference>
<dbReference type="RefSeq" id="XP_002296391.1">
    <property type="nucleotide sequence ID" value="XM_002296355.1"/>
</dbReference>
<protein>
    <recommendedName>
        <fullName evidence="3">DUF4336 domain-containing protein</fullName>
    </recommendedName>
</protein>
<dbReference type="PaxDb" id="35128-Thaps8675"/>
<name>B8LBQ1_THAPS</name>
<dbReference type="InParanoid" id="B8LBQ1"/>
<dbReference type="HOGENOM" id="CLU_056292_2_0_1"/>
<evidence type="ECO:0008006" key="3">
    <source>
        <dbReference type="Google" id="ProtNLM"/>
    </source>
</evidence>
<evidence type="ECO:0000313" key="2">
    <source>
        <dbReference type="Proteomes" id="UP000001449"/>
    </source>
</evidence>
<dbReference type="Proteomes" id="UP000001449">
    <property type="component" value="Chromosome 11"/>
</dbReference>
<dbReference type="OMA" id="IFRDVMA"/>
<dbReference type="PANTHER" id="PTHR33835:SF1">
    <property type="entry name" value="METALLO-BETA-LACTAMASE DOMAIN-CONTAINING PROTEIN"/>
    <property type="match status" value="1"/>
</dbReference>
<proteinExistence type="predicted"/>
<dbReference type="PANTHER" id="PTHR33835">
    <property type="entry name" value="YALI0C07656P"/>
    <property type="match status" value="1"/>
</dbReference>
<dbReference type="Pfam" id="PF14234">
    <property type="entry name" value="DUF4336"/>
    <property type="match status" value="1"/>
</dbReference>
<organism evidence="1 2">
    <name type="scientific">Thalassiosira pseudonana</name>
    <name type="common">Marine diatom</name>
    <name type="synonym">Cyclotella nana</name>
    <dbReference type="NCBI Taxonomy" id="35128"/>
    <lineage>
        <taxon>Eukaryota</taxon>
        <taxon>Sar</taxon>
        <taxon>Stramenopiles</taxon>
        <taxon>Ochrophyta</taxon>
        <taxon>Bacillariophyta</taxon>
        <taxon>Coscinodiscophyceae</taxon>
        <taxon>Thalassiosirophycidae</taxon>
        <taxon>Thalassiosirales</taxon>
        <taxon>Thalassiosiraceae</taxon>
        <taxon>Thalassiosira</taxon>
    </lineage>
</organism>
<accession>B8LBQ1</accession>
<reference evidence="1 2" key="2">
    <citation type="journal article" date="2008" name="Nature">
        <title>The Phaeodactylum genome reveals the evolutionary history of diatom genomes.</title>
        <authorList>
            <person name="Bowler C."/>
            <person name="Allen A.E."/>
            <person name="Badger J.H."/>
            <person name="Grimwood J."/>
            <person name="Jabbari K."/>
            <person name="Kuo A."/>
            <person name="Maheswari U."/>
            <person name="Martens C."/>
            <person name="Maumus F."/>
            <person name="Otillar R.P."/>
            <person name="Rayko E."/>
            <person name="Salamov A."/>
            <person name="Vandepoele K."/>
            <person name="Beszteri B."/>
            <person name="Gruber A."/>
            <person name="Heijde M."/>
            <person name="Katinka M."/>
            <person name="Mock T."/>
            <person name="Valentin K."/>
            <person name="Verret F."/>
            <person name="Berges J.A."/>
            <person name="Brownlee C."/>
            <person name="Cadoret J.P."/>
            <person name="Chiovitti A."/>
            <person name="Choi C.J."/>
            <person name="Coesel S."/>
            <person name="De Martino A."/>
            <person name="Detter J.C."/>
            <person name="Durkin C."/>
            <person name="Falciatore A."/>
            <person name="Fournet J."/>
            <person name="Haruta M."/>
            <person name="Huysman M.J."/>
            <person name="Jenkins B.D."/>
            <person name="Jiroutova K."/>
            <person name="Jorgensen R.E."/>
            <person name="Joubert Y."/>
            <person name="Kaplan A."/>
            <person name="Kroger N."/>
            <person name="Kroth P.G."/>
            <person name="La Roche J."/>
            <person name="Lindquist E."/>
            <person name="Lommer M."/>
            <person name="Martin-Jezequel V."/>
            <person name="Lopez P.J."/>
            <person name="Lucas S."/>
            <person name="Mangogna M."/>
            <person name="McGinnis K."/>
            <person name="Medlin L.K."/>
            <person name="Montsant A."/>
            <person name="Oudot-Le Secq M.P."/>
            <person name="Napoli C."/>
            <person name="Obornik M."/>
            <person name="Parker M.S."/>
            <person name="Petit J.L."/>
            <person name="Porcel B.M."/>
            <person name="Poulsen N."/>
            <person name="Robison M."/>
            <person name="Rychlewski L."/>
            <person name="Rynearson T.A."/>
            <person name="Schmutz J."/>
            <person name="Shapiro H."/>
            <person name="Siaut M."/>
            <person name="Stanley M."/>
            <person name="Sussman M.R."/>
            <person name="Taylor A.R."/>
            <person name="Vardi A."/>
            <person name="von Dassow P."/>
            <person name="Vyverman W."/>
            <person name="Willis A."/>
            <person name="Wyrwicz L.S."/>
            <person name="Rokhsar D.S."/>
            <person name="Weissenbach J."/>
            <person name="Armbrust E.V."/>
            <person name="Green B.R."/>
            <person name="Van de Peer Y."/>
            <person name="Grigoriev I.V."/>
        </authorList>
    </citation>
    <scope>NUCLEOTIDE SEQUENCE [LARGE SCALE GENOMIC DNA]</scope>
    <source>
        <strain evidence="1 2">CCMP1335</strain>
    </source>
</reference>
<dbReference type="SUPFAM" id="SSF56281">
    <property type="entry name" value="Metallo-hydrolase/oxidoreductase"/>
    <property type="match status" value="1"/>
</dbReference>
<dbReference type="InterPro" id="IPR025638">
    <property type="entry name" value="DUF4336"/>
</dbReference>
<keyword evidence="2" id="KW-1185">Reference proteome</keyword>
<dbReference type="InterPro" id="IPR036866">
    <property type="entry name" value="RibonucZ/Hydroxyglut_hydro"/>
</dbReference>
<dbReference type="KEGG" id="tps:THAPSDRAFT_8675"/>
<gene>
    <name evidence="1" type="ORF">THAPSDRAFT_8675</name>
</gene>
<dbReference type="AlphaFoldDB" id="B8LBQ1"/>
<evidence type="ECO:0000313" key="1">
    <source>
        <dbReference type="EMBL" id="EED87087.1"/>
    </source>
</evidence>
<reference evidence="1 2" key="1">
    <citation type="journal article" date="2004" name="Science">
        <title>The genome of the diatom Thalassiosira pseudonana: ecology, evolution, and metabolism.</title>
        <authorList>
            <person name="Armbrust E.V."/>
            <person name="Berges J.A."/>
            <person name="Bowler C."/>
            <person name="Green B.R."/>
            <person name="Martinez D."/>
            <person name="Putnam N.H."/>
            <person name="Zhou S."/>
            <person name="Allen A.E."/>
            <person name="Apt K.E."/>
            <person name="Bechner M."/>
            <person name="Brzezinski M.A."/>
            <person name="Chaal B.K."/>
            <person name="Chiovitti A."/>
            <person name="Davis A.K."/>
            <person name="Demarest M.S."/>
            <person name="Detter J.C."/>
            <person name="Glavina T."/>
            <person name="Goodstein D."/>
            <person name="Hadi M.Z."/>
            <person name="Hellsten U."/>
            <person name="Hildebrand M."/>
            <person name="Jenkins B.D."/>
            <person name="Jurka J."/>
            <person name="Kapitonov V.V."/>
            <person name="Kroger N."/>
            <person name="Lau W.W."/>
            <person name="Lane T.W."/>
            <person name="Larimer F.W."/>
            <person name="Lippmeier J.C."/>
            <person name="Lucas S."/>
            <person name="Medina M."/>
            <person name="Montsant A."/>
            <person name="Obornik M."/>
            <person name="Parker M.S."/>
            <person name="Palenik B."/>
            <person name="Pazour G.J."/>
            <person name="Richardson P.M."/>
            <person name="Rynearson T.A."/>
            <person name="Saito M.A."/>
            <person name="Schwartz D.C."/>
            <person name="Thamatrakoln K."/>
            <person name="Valentin K."/>
            <person name="Vardi A."/>
            <person name="Wilkerson F.P."/>
            <person name="Rokhsar D.S."/>
        </authorList>
    </citation>
    <scope>NUCLEOTIDE SEQUENCE [LARGE SCALE GENOMIC DNA]</scope>
    <source>
        <strain evidence="1 2">CCMP1335</strain>
    </source>
</reference>
<dbReference type="GeneID" id="7444538"/>